<dbReference type="InterPro" id="IPR039718">
    <property type="entry name" value="Rrm1"/>
</dbReference>
<evidence type="ECO:0000256" key="8">
    <source>
        <dbReference type="RuleBase" id="RU003410"/>
    </source>
</evidence>
<name>A0A5J6VMF7_9VIRU</name>
<dbReference type="InterPro" id="IPR008926">
    <property type="entry name" value="RNR_R1-su_N"/>
</dbReference>
<dbReference type="PROSITE" id="PS00089">
    <property type="entry name" value="RIBORED_LARGE"/>
    <property type="match status" value="1"/>
</dbReference>
<feature type="compositionally biased region" description="Acidic residues" evidence="9">
    <location>
        <begin position="842"/>
        <end position="853"/>
    </location>
</feature>
<keyword evidence="2" id="KW-0021">Allosteric enzyme</keyword>
<dbReference type="Pfam" id="PF02867">
    <property type="entry name" value="Ribonuc_red_lgC"/>
    <property type="match status" value="1"/>
</dbReference>
<dbReference type="Pfam" id="PF03477">
    <property type="entry name" value="ATP-cone"/>
    <property type="match status" value="1"/>
</dbReference>
<evidence type="ECO:0000256" key="6">
    <source>
        <dbReference type="ARBA" id="ARBA00023116"/>
    </source>
</evidence>
<evidence type="ECO:0000256" key="1">
    <source>
        <dbReference type="ARBA" id="ARBA00010406"/>
    </source>
</evidence>
<feature type="region of interest" description="Disordered" evidence="9">
    <location>
        <begin position="827"/>
        <end position="853"/>
    </location>
</feature>
<dbReference type="PRINTS" id="PR01183">
    <property type="entry name" value="RIBORDTASEM1"/>
</dbReference>
<comment type="catalytic activity">
    <reaction evidence="8">
        <text>a 2'-deoxyribonucleoside 5'-diphosphate + [thioredoxin]-disulfide + H2O = a ribonucleoside 5'-diphosphate + [thioredoxin]-dithiol</text>
        <dbReference type="Rhea" id="RHEA:23252"/>
        <dbReference type="Rhea" id="RHEA-COMP:10698"/>
        <dbReference type="Rhea" id="RHEA-COMP:10700"/>
        <dbReference type="ChEBI" id="CHEBI:15377"/>
        <dbReference type="ChEBI" id="CHEBI:29950"/>
        <dbReference type="ChEBI" id="CHEBI:50058"/>
        <dbReference type="ChEBI" id="CHEBI:57930"/>
        <dbReference type="ChEBI" id="CHEBI:73316"/>
        <dbReference type="EC" id="1.17.4.1"/>
    </reaction>
</comment>
<dbReference type="InterPro" id="IPR000788">
    <property type="entry name" value="RNR_lg_C"/>
</dbReference>
<accession>A0A5J6VMF7</accession>
<organism evidence="11">
    <name type="scientific">Megaviridae environmental sample</name>
    <dbReference type="NCBI Taxonomy" id="1737588"/>
    <lineage>
        <taxon>Viruses</taxon>
        <taxon>Varidnaviria</taxon>
        <taxon>Bamfordvirae</taxon>
        <taxon>Nucleocytoviricota</taxon>
        <taxon>Megaviricetes</taxon>
        <taxon>Imitervirales</taxon>
        <taxon>Mimiviridae</taxon>
        <taxon>environmental samples</taxon>
    </lineage>
</organism>
<evidence type="ECO:0000256" key="5">
    <source>
        <dbReference type="ARBA" id="ARBA00023002"/>
    </source>
</evidence>
<dbReference type="EMBL" id="MN448294">
    <property type="protein sequence ID" value="QFG74807.1"/>
    <property type="molecule type" value="Genomic_DNA"/>
</dbReference>
<dbReference type="NCBIfam" id="TIGR02506">
    <property type="entry name" value="NrdE_NrdA"/>
    <property type="match status" value="1"/>
</dbReference>
<keyword evidence="4 7" id="KW-0067">ATP-binding</keyword>
<dbReference type="CDD" id="cd01679">
    <property type="entry name" value="RNR_I"/>
    <property type="match status" value="1"/>
</dbReference>
<protein>
    <recommendedName>
        <fullName evidence="8">Ribonucleoside-diphosphate reductase</fullName>
        <ecNumber evidence="8">1.17.4.1</ecNumber>
    </recommendedName>
</protein>
<proteinExistence type="inferred from homology"/>
<dbReference type="Gene3D" id="3.20.70.20">
    <property type="match status" value="1"/>
</dbReference>
<evidence type="ECO:0000259" key="10">
    <source>
        <dbReference type="PROSITE" id="PS51161"/>
    </source>
</evidence>
<sequence>MQSRDEMCVQKRSNCTEHVDFNKILNRIKNIGKMFNIKVGFSQLCLKVIDQLYDNIPTSEIDELMAKQCASLAIDHPDYGRLASALAISNLHKNTHASFYETMHMMYTNTDMEGKQSPLINKPFYLFVKENKERLEKMINMEKDYELDYFGLKTLEKSYLTKIDKKIVERPQYLWMKVAVAIHMNDFEAIEETYTHLSNLDFTHATPTLFNAGSCRQQLSSCFLLAMEEDSIDGIFSTLSDCAKISKWAGGIGLHIHNIRGSQSLIRGTNGYSDGIVKMLRVYDMVARYVDQGGGKRPGSFAIYLEPWHKDIFDFLKLKVNHGDESRKARDLFYAIWTNDLFMKSVKQNQDWYLMCPDECKGLQDVYGDEFDNLYLKYVKEHKYSKKIKARELWYAILDSQMETGTPYILYKDACNKKSNQNNLGTIKSSNLCTEIVEYSSKDETAVCNLASIALSKCVNAVDMVFDFDKLEALTRMVTRNLNKIIDINFYPTSKTERSNKLHRPIGIGVQGLADTFAMLDYAFDSEEARRLNKLIFETIYYAAVSESNKIAIDRGNQLKQIRYLFDNDYIGFETDIPHEHKLIFPRKTDEFHETVITTDILHLLSTLKPIYNEINQLTIDTLGSYSSFGGSMTSKGVLQFDKWGVTPTTRYNWKELKTSIIKHGLRNSLLIAPMPTASTSQILGNNECIEPFTSNVYSRRTLAGEFVISNKHLIRDLIDLDLWNKDVKNELIKNRGSIQHIESIPDHIKKKYKTVWEISMKSVIDMAKDRGAYICQSQSMNLWMADPSYKTLTAMHFYAWDSGLKTGMYYLRRQPKHHVQQFTIEPTKSTRNTDEISKEDKDEDEPCEACGS</sequence>
<comment type="function">
    <text evidence="8">Provides the precursors necessary for DNA synthesis. Catalyzes the biosynthesis of deoxyribonucleotides from the corresponding ribonucleotides.</text>
</comment>
<evidence type="ECO:0000256" key="3">
    <source>
        <dbReference type="ARBA" id="ARBA00022741"/>
    </source>
</evidence>
<dbReference type="EC" id="1.17.4.1" evidence="8"/>
<keyword evidence="6 8" id="KW-0215">Deoxyribonucleotide synthesis</keyword>
<comment type="similarity">
    <text evidence="1 8">Belongs to the ribonucleoside diphosphate reductase large chain family.</text>
</comment>
<keyword evidence="5 8" id="KW-0560">Oxidoreductase</keyword>
<reference evidence="11" key="1">
    <citation type="journal article" date="2019" name="Philos. Trans. R. Soc. Lond., B, Biol. Sci.">
        <title>Targeted metagenomic recovery of four divergent viruses reveals shared and distinctive characteristics of giant viruses of marine eukaryotes.</title>
        <authorList>
            <person name="Needham D.M."/>
            <person name="Poirier C."/>
            <person name="Hehenberger E."/>
            <person name="Jimenez V."/>
            <person name="Swalwell J.E."/>
            <person name="Santoro A.E."/>
            <person name="Worden A.Z."/>
        </authorList>
    </citation>
    <scope>NUCLEOTIDE SEQUENCE</scope>
    <source>
        <strain evidence="11">OPacV-421</strain>
    </source>
</reference>
<dbReference type="PANTHER" id="PTHR11573">
    <property type="entry name" value="RIBONUCLEOSIDE-DIPHOSPHATE REDUCTASE LARGE CHAIN"/>
    <property type="match status" value="1"/>
</dbReference>
<evidence type="ECO:0000313" key="11">
    <source>
        <dbReference type="EMBL" id="QFG74807.1"/>
    </source>
</evidence>
<dbReference type="InterPro" id="IPR005144">
    <property type="entry name" value="ATP-cone_dom"/>
</dbReference>
<evidence type="ECO:0000256" key="7">
    <source>
        <dbReference type="PROSITE-ProRule" id="PRU00492"/>
    </source>
</evidence>
<evidence type="ECO:0000256" key="9">
    <source>
        <dbReference type="SAM" id="MobiDB-lite"/>
    </source>
</evidence>
<dbReference type="GO" id="GO:0004748">
    <property type="term" value="F:ribonucleoside-diphosphate reductase activity, thioredoxin disulfide as acceptor"/>
    <property type="evidence" value="ECO:0007669"/>
    <property type="project" value="UniProtKB-EC"/>
</dbReference>
<evidence type="ECO:0000256" key="4">
    <source>
        <dbReference type="ARBA" id="ARBA00022840"/>
    </source>
</evidence>
<dbReference type="PANTHER" id="PTHR11573:SF6">
    <property type="entry name" value="RIBONUCLEOSIDE-DIPHOSPHATE REDUCTASE LARGE SUBUNIT"/>
    <property type="match status" value="1"/>
</dbReference>
<feature type="compositionally biased region" description="Basic and acidic residues" evidence="9">
    <location>
        <begin position="832"/>
        <end position="841"/>
    </location>
</feature>
<keyword evidence="3 7" id="KW-0547">Nucleotide-binding</keyword>
<dbReference type="InterPro" id="IPR013509">
    <property type="entry name" value="RNR_lsu_N"/>
</dbReference>
<feature type="domain" description="ATP-cone" evidence="10">
    <location>
        <begin position="7"/>
        <end position="97"/>
    </location>
</feature>
<dbReference type="GO" id="GO:0005524">
    <property type="term" value="F:ATP binding"/>
    <property type="evidence" value="ECO:0007669"/>
    <property type="project" value="UniProtKB-UniRule"/>
</dbReference>
<dbReference type="Pfam" id="PF00317">
    <property type="entry name" value="Ribonuc_red_lgN"/>
    <property type="match status" value="1"/>
</dbReference>
<evidence type="ECO:0000256" key="2">
    <source>
        <dbReference type="ARBA" id="ARBA00022533"/>
    </source>
</evidence>
<dbReference type="InterPro" id="IPR013346">
    <property type="entry name" value="NrdE_NrdA_C"/>
</dbReference>
<dbReference type="UniPathway" id="UPA00326"/>
<dbReference type="SUPFAM" id="SSF48168">
    <property type="entry name" value="R1 subunit of ribonucleotide reductase, N-terminal domain"/>
    <property type="match status" value="1"/>
</dbReference>
<dbReference type="SUPFAM" id="SSF51998">
    <property type="entry name" value="PFL-like glycyl radical enzymes"/>
    <property type="match status" value="2"/>
</dbReference>
<dbReference type="PROSITE" id="PS51161">
    <property type="entry name" value="ATP_CONE"/>
    <property type="match status" value="1"/>
</dbReference>
<dbReference type="GO" id="GO:0009263">
    <property type="term" value="P:deoxyribonucleotide biosynthetic process"/>
    <property type="evidence" value="ECO:0007669"/>
    <property type="project" value="UniProtKB-KW"/>
</dbReference>